<accession>A0A7I8J6T3</accession>
<name>A0A7I8J6T3_SPIIN</name>
<dbReference type="EMBL" id="LR743596">
    <property type="protein sequence ID" value="CAA2625767.1"/>
    <property type="molecule type" value="Genomic_DNA"/>
</dbReference>
<gene>
    <name evidence="1" type="ORF">SI7747_09011502</name>
</gene>
<dbReference type="Proteomes" id="UP001189122">
    <property type="component" value="Unassembled WGS sequence"/>
</dbReference>
<proteinExistence type="predicted"/>
<protein>
    <submittedName>
        <fullName evidence="1">Uncharacterized protein</fullName>
    </submittedName>
</protein>
<evidence type="ECO:0000313" key="2">
    <source>
        <dbReference type="Proteomes" id="UP001189122"/>
    </source>
</evidence>
<dbReference type="AlphaFoldDB" id="A0A7I8J6T3"/>
<reference evidence="1 2" key="1">
    <citation type="submission" date="2019-12" db="EMBL/GenBank/DDBJ databases">
        <authorList>
            <person name="Scholz U."/>
            <person name="Mascher M."/>
            <person name="Fiebig A."/>
        </authorList>
    </citation>
    <scope>NUCLEOTIDE SEQUENCE</scope>
</reference>
<dbReference type="EMBL" id="CACRZD030000009">
    <property type="protein sequence ID" value="CAA6665113.1"/>
    <property type="molecule type" value="Genomic_DNA"/>
</dbReference>
<evidence type="ECO:0000313" key="1">
    <source>
        <dbReference type="EMBL" id="CAA2625767.1"/>
    </source>
</evidence>
<organism evidence="1">
    <name type="scientific">Spirodela intermedia</name>
    <name type="common">Intermediate duckweed</name>
    <dbReference type="NCBI Taxonomy" id="51605"/>
    <lineage>
        <taxon>Eukaryota</taxon>
        <taxon>Viridiplantae</taxon>
        <taxon>Streptophyta</taxon>
        <taxon>Embryophyta</taxon>
        <taxon>Tracheophyta</taxon>
        <taxon>Spermatophyta</taxon>
        <taxon>Magnoliopsida</taxon>
        <taxon>Liliopsida</taxon>
        <taxon>Araceae</taxon>
        <taxon>Lemnoideae</taxon>
        <taxon>Spirodela</taxon>
    </lineage>
</organism>
<sequence length="101" mass="10886">MLADPQFLFKVGTEIRAGTFAEVQKRRGEGFLVGVRALRRRSPDGVVVDIALREHAGPYARIGKVSASKGFLAGPCLRSSAQVGWPPQPCHDVGTTLLKLT</sequence>
<keyword evidence="2" id="KW-1185">Reference proteome</keyword>